<proteinExistence type="predicted"/>
<dbReference type="Proteomes" id="UP000183200">
    <property type="component" value="Unassembled WGS sequence"/>
</dbReference>
<dbReference type="RefSeq" id="WP_074608194.1">
    <property type="nucleotide sequence ID" value="NZ_FNGY01000005.1"/>
</dbReference>
<sequence>MKSLHLNMYKKINYIAAVLALFTGITAQAQVTSQSPYSQFGLGNVKPLVLPQLKAMGSISTGVYKPSGYSNINMQNPASYSGINLTTVDIGMSGSFTTLKQGSLSEQSFNASLSHIALAFPIKNGKSGISFGLMPYTQVGYEYTKTGKVDTSNSTSIYTGEGGLSKAYLGFGQQIGDHFRIGGNVEYIFGNLQKSSSIELDRIASKYSRETDKNSIGGVSFSYGAQYEIPLGAKKRITLGYSGSASSSLNSTRTYLASQYIKDASGAEGGVIDTLSSIPGKETKLKLPLTHSFGFTIQRDNKWMFGADYRMGGWKKLAIDGVNQGLQDSWGVSAGGQYTPDITSIGSYFKRVDYRLGFMYDKTYIQTAGQDIKQQAITFGLGLPLASNRYSVYKLNFTTEIGQRGTLTNSLVKENYINFHIGFTLNDTWFIKNKLY</sequence>
<keyword evidence="1" id="KW-0732">Signal</keyword>
<evidence type="ECO:0000256" key="1">
    <source>
        <dbReference type="SAM" id="SignalP"/>
    </source>
</evidence>
<accession>A0A1G9WAK1</accession>
<feature type="chain" id="PRO_5010328770" evidence="1">
    <location>
        <begin position="30"/>
        <end position="436"/>
    </location>
</feature>
<reference evidence="3" key="1">
    <citation type="submission" date="2016-10" db="EMBL/GenBank/DDBJ databases">
        <authorList>
            <person name="Varghese N."/>
            <person name="Submissions S."/>
        </authorList>
    </citation>
    <scope>NUCLEOTIDE SEQUENCE [LARGE SCALE GENOMIC DNA]</scope>
    <source>
        <strain evidence="3">DSM 19110</strain>
    </source>
</reference>
<dbReference type="SUPFAM" id="SSF56935">
    <property type="entry name" value="Porins"/>
    <property type="match status" value="1"/>
</dbReference>
<evidence type="ECO:0000313" key="3">
    <source>
        <dbReference type="Proteomes" id="UP000183200"/>
    </source>
</evidence>
<keyword evidence="3" id="KW-1185">Reference proteome</keyword>
<dbReference type="Gene3D" id="2.40.160.60">
    <property type="entry name" value="Outer membrane protein transport protein (OMPP1/FadL/TodX)"/>
    <property type="match status" value="1"/>
</dbReference>
<protein>
    <submittedName>
        <fullName evidence="2">Long-chain fatty acid transport protein</fullName>
    </submittedName>
</protein>
<organism evidence="2 3">
    <name type="scientific">Pedobacter steynii</name>
    <dbReference type="NCBI Taxonomy" id="430522"/>
    <lineage>
        <taxon>Bacteria</taxon>
        <taxon>Pseudomonadati</taxon>
        <taxon>Bacteroidota</taxon>
        <taxon>Sphingobacteriia</taxon>
        <taxon>Sphingobacteriales</taxon>
        <taxon>Sphingobacteriaceae</taxon>
        <taxon>Pedobacter</taxon>
    </lineage>
</organism>
<dbReference type="AlphaFoldDB" id="A0A1G9WAK1"/>
<feature type="signal peptide" evidence="1">
    <location>
        <begin position="1"/>
        <end position="29"/>
    </location>
</feature>
<dbReference type="EMBL" id="FNGY01000005">
    <property type="protein sequence ID" value="SDM81588.1"/>
    <property type="molecule type" value="Genomic_DNA"/>
</dbReference>
<name>A0A1G9WAK1_9SPHI</name>
<dbReference type="STRING" id="430522.BFS30_06660"/>
<gene>
    <name evidence="2" type="ORF">SAMN05421820_105115</name>
</gene>
<evidence type="ECO:0000313" key="2">
    <source>
        <dbReference type="EMBL" id="SDM81588.1"/>
    </source>
</evidence>